<organism evidence="1 2">
    <name type="scientific">Vibrio maritimus</name>
    <dbReference type="NCBI Taxonomy" id="990268"/>
    <lineage>
        <taxon>Bacteria</taxon>
        <taxon>Pseudomonadati</taxon>
        <taxon>Pseudomonadota</taxon>
        <taxon>Gammaproteobacteria</taxon>
        <taxon>Vibrionales</taxon>
        <taxon>Vibrionaceae</taxon>
        <taxon>Vibrio</taxon>
    </lineage>
</organism>
<reference evidence="1 2" key="1">
    <citation type="submission" date="2014-09" db="EMBL/GenBank/DDBJ databases">
        <title>Vibrio maritimus JCM 19235. (C45) whole genome shotgun sequence.</title>
        <authorList>
            <person name="Sawabe T."/>
            <person name="Meirelles P."/>
            <person name="Nakanishi M."/>
            <person name="Sayaka M."/>
            <person name="Hattori M."/>
            <person name="Ohkuma M."/>
        </authorList>
    </citation>
    <scope>NUCLEOTIDE SEQUENCE [LARGE SCALE GENOMIC DNA]</scope>
    <source>
        <strain evidence="2">JCM19235</strain>
    </source>
</reference>
<evidence type="ECO:0000313" key="1">
    <source>
        <dbReference type="EMBL" id="GAL23050.1"/>
    </source>
</evidence>
<protein>
    <submittedName>
        <fullName evidence="1">Uncharacterized protein</fullName>
    </submittedName>
</protein>
<dbReference type="EMBL" id="BBMR01000017">
    <property type="protein sequence ID" value="GAL23050.1"/>
    <property type="molecule type" value="Genomic_DNA"/>
</dbReference>
<reference evidence="1 2" key="2">
    <citation type="submission" date="2014-09" db="EMBL/GenBank/DDBJ databases">
        <authorList>
            <consortium name="NBRP consortium"/>
            <person name="Sawabe T."/>
            <person name="Meirelles P."/>
            <person name="Nakanishi M."/>
            <person name="Sayaka M."/>
            <person name="Hattori M."/>
            <person name="Ohkuma M."/>
        </authorList>
    </citation>
    <scope>NUCLEOTIDE SEQUENCE [LARGE SCALE GENOMIC DNA]</scope>
    <source>
        <strain evidence="2">JCM19235</strain>
    </source>
</reference>
<evidence type="ECO:0000313" key="2">
    <source>
        <dbReference type="Proteomes" id="UP000029228"/>
    </source>
</evidence>
<name>A0A090S5R9_9VIBR</name>
<sequence>MAGKLIPHNLIQRAVMQAMSQVIERKQNGYVSDTAYASAFFKLYFGKRIPQRNVISPLVTNKSLSKDEIMQSIHRFIDSNGQYRWGICESFAFQAFPSLKTQQDDRHEAHCDLKWQQSKKVSDKRDAFKMDAVEECYQGLLSLSNKALSEWVSSNEHWMSQDELKQGLKRWFDRYVDHSWTFNELYATSTPGQVAYDLSFDDVKLKESVNG</sequence>
<comment type="caution">
    <text evidence="1">The sequence shown here is derived from an EMBL/GenBank/DDBJ whole genome shotgun (WGS) entry which is preliminary data.</text>
</comment>
<dbReference type="Proteomes" id="UP000029228">
    <property type="component" value="Unassembled WGS sequence"/>
</dbReference>
<proteinExistence type="predicted"/>
<dbReference type="STRING" id="990268.JCM19235_1351"/>
<dbReference type="AlphaFoldDB" id="A0A090S5R9"/>
<gene>
    <name evidence="1" type="ORF">JCM19235_1351</name>
</gene>
<accession>A0A090S5R9</accession>
<keyword evidence="2" id="KW-1185">Reference proteome</keyword>